<protein>
    <recommendedName>
        <fullName evidence="5">U6 snRNA phosphodiesterase</fullName>
        <ecNumber evidence="5">3.1.4.-</ecNumber>
    </recommendedName>
</protein>
<keyword evidence="1 5" id="KW-0540">Nuclease</keyword>
<dbReference type="AlphaFoldDB" id="A0A3M7D3V3"/>
<reference evidence="7 8" key="1">
    <citation type="journal article" date="2018" name="BMC Genomics">
        <title>Genomic evidence for intraspecific hybridization in a clonal and extremely halotolerant yeast.</title>
        <authorList>
            <person name="Gostincar C."/>
            <person name="Stajich J.E."/>
            <person name="Zupancic J."/>
            <person name="Zalar P."/>
            <person name="Gunde-Cimerman N."/>
        </authorList>
    </citation>
    <scope>NUCLEOTIDE SEQUENCE [LARGE SCALE GENOMIC DNA]</scope>
    <source>
        <strain evidence="7 8">EXF-2682</strain>
    </source>
</reference>
<feature type="compositionally biased region" description="Basic and acidic residues" evidence="6">
    <location>
        <begin position="11"/>
        <end position="30"/>
    </location>
</feature>
<evidence type="ECO:0000256" key="2">
    <source>
        <dbReference type="ARBA" id="ARBA00022801"/>
    </source>
</evidence>
<evidence type="ECO:0000256" key="1">
    <source>
        <dbReference type="ARBA" id="ARBA00022722"/>
    </source>
</evidence>
<dbReference type="GO" id="GO:0005634">
    <property type="term" value="C:nucleus"/>
    <property type="evidence" value="ECO:0007669"/>
    <property type="project" value="UniProtKB-SubCell"/>
</dbReference>
<dbReference type="Proteomes" id="UP000269276">
    <property type="component" value="Unassembled WGS sequence"/>
</dbReference>
<dbReference type="InterPro" id="IPR027521">
    <property type="entry name" value="Usb1"/>
</dbReference>
<proteinExistence type="inferred from homology"/>
<comment type="similarity">
    <text evidence="5">Belongs to the 2H phosphoesterase superfamily. USB1 family.</text>
</comment>
<dbReference type="PANTHER" id="PTHR13522:SF3">
    <property type="entry name" value="U6 SNRNA PHOSPHODIESTERASE 1"/>
    <property type="match status" value="1"/>
</dbReference>
<keyword evidence="3" id="KW-0456">Lyase</keyword>
<feature type="active site" description="Proton donor/acceptor" evidence="5">
    <location>
        <position position="128"/>
    </location>
</feature>
<name>A0A3M7D3V3_HORWE</name>
<dbReference type="Gene3D" id="3.90.1140.10">
    <property type="entry name" value="Cyclic phosphodiesterase"/>
    <property type="match status" value="1"/>
</dbReference>
<dbReference type="GO" id="GO:1990838">
    <property type="term" value="F:poly(U)-specific exoribonuclease activity, producing 3' uridine cyclic phosphate ends"/>
    <property type="evidence" value="ECO:0007669"/>
    <property type="project" value="UniProtKB-UniRule"/>
</dbReference>
<evidence type="ECO:0000256" key="3">
    <source>
        <dbReference type="ARBA" id="ARBA00023239"/>
    </source>
</evidence>
<dbReference type="Pfam" id="PF09749">
    <property type="entry name" value="HVSL"/>
    <property type="match status" value="1"/>
</dbReference>
<dbReference type="GO" id="GO:0016829">
    <property type="term" value="F:lyase activity"/>
    <property type="evidence" value="ECO:0007669"/>
    <property type="project" value="UniProtKB-KW"/>
</dbReference>
<gene>
    <name evidence="5" type="primary">USB1</name>
    <name evidence="7" type="ORF">D0863_12183</name>
</gene>
<comment type="function">
    <text evidence="5">Phosphodiesterase responsible for the U6 snRNA 3' end processing. Acts as an exoribonuclease (RNase) responsible for trimming the poly(U) tract of the last nucleotides in the pre-U6 snRNA molecule, leading to the formation of mature U6 snRNA.</text>
</comment>
<feature type="compositionally biased region" description="Polar residues" evidence="6">
    <location>
        <begin position="40"/>
        <end position="57"/>
    </location>
</feature>
<organism evidence="7 8">
    <name type="scientific">Hortaea werneckii</name>
    <name type="common">Black yeast</name>
    <name type="synonym">Cladosporium werneckii</name>
    <dbReference type="NCBI Taxonomy" id="91943"/>
    <lineage>
        <taxon>Eukaryota</taxon>
        <taxon>Fungi</taxon>
        <taxon>Dikarya</taxon>
        <taxon>Ascomycota</taxon>
        <taxon>Pezizomycotina</taxon>
        <taxon>Dothideomycetes</taxon>
        <taxon>Dothideomycetidae</taxon>
        <taxon>Mycosphaerellales</taxon>
        <taxon>Teratosphaeriaceae</taxon>
        <taxon>Hortaea</taxon>
    </lineage>
</organism>
<evidence type="ECO:0000256" key="5">
    <source>
        <dbReference type="HAMAP-Rule" id="MF_03040"/>
    </source>
</evidence>
<evidence type="ECO:0000313" key="7">
    <source>
        <dbReference type="EMBL" id="RMY58667.1"/>
    </source>
</evidence>
<dbReference type="EMBL" id="QWIP01000615">
    <property type="protein sequence ID" value="RMY58667.1"/>
    <property type="molecule type" value="Genomic_DNA"/>
</dbReference>
<comment type="subcellular location">
    <subcellularLocation>
        <location evidence="5">Nucleus</location>
    </subcellularLocation>
</comment>
<dbReference type="PANTHER" id="PTHR13522">
    <property type="entry name" value="U6 SNRNA PHOSPHODIESTERASE 1"/>
    <property type="match status" value="1"/>
</dbReference>
<dbReference type="VEuPathDB" id="FungiDB:BTJ68_13575"/>
<dbReference type="GO" id="GO:0034477">
    <property type="term" value="P:U6 snRNA 3'-end processing"/>
    <property type="evidence" value="ECO:0007669"/>
    <property type="project" value="UniProtKB-UniRule"/>
</dbReference>
<dbReference type="HAMAP" id="MF_03040">
    <property type="entry name" value="USB1"/>
    <property type="match status" value="1"/>
</dbReference>
<comment type="caution">
    <text evidence="7">The sequence shown here is derived from an EMBL/GenBank/DDBJ whole genome shotgun (WGS) entry which is preliminary data.</text>
</comment>
<keyword evidence="2 5" id="KW-0378">Hydrolase</keyword>
<dbReference type="OrthoDB" id="49151at2759"/>
<feature type="region of interest" description="Disordered" evidence="6">
    <location>
        <begin position="1"/>
        <end position="71"/>
    </location>
</feature>
<feature type="active site" description="Proton donor/acceptor" evidence="5">
    <location>
        <position position="238"/>
    </location>
</feature>
<accession>A0A3M7D3V3</accession>
<sequence>MALVAYSDSSDSDKEDAQPMKRRKVSDGAKRQTALPPLPSTFQDLYSSTVRTSTQDDPSLHGGRKRVTPHIEGNWPTHVYLEWRPNPEEAQLLAGLIAAQHADHKVAGDQTKIHSLLQNDLGVSLPLHVSLSRPLVLRTEQKDPFLDRLRHAILTSGVRTFTVRPSGLRWHSNESNSRYFLVLGLERTQKAEMSSLLSACNRVAKAFDQPLLYAEDTNIAKGKRKDAKPPAPAEGKCHISIAWSLEAPKPNLAGQDIPIPSAIAELDIPFSEIKVRIGQDVTAVPLPAARKKGAIF</sequence>
<dbReference type="EC" id="3.1.4.-" evidence="5"/>
<keyword evidence="4 5" id="KW-0539">Nucleus</keyword>
<evidence type="ECO:0000256" key="6">
    <source>
        <dbReference type="SAM" id="MobiDB-lite"/>
    </source>
</evidence>
<evidence type="ECO:0000256" key="4">
    <source>
        <dbReference type="ARBA" id="ARBA00023242"/>
    </source>
</evidence>
<evidence type="ECO:0000313" key="8">
    <source>
        <dbReference type="Proteomes" id="UP000269276"/>
    </source>
</evidence>